<keyword evidence="4" id="KW-0227">DNA damage</keyword>
<organism evidence="19 20">
    <name type="scientific">Brevibacterium ravenspurgense</name>
    <dbReference type="NCBI Taxonomy" id="479117"/>
    <lineage>
        <taxon>Bacteria</taxon>
        <taxon>Bacillati</taxon>
        <taxon>Actinomycetota</taxon>
        <taxon>Actinomycetes</taxon>
        <taxon>Micrococcales</taxon>
        <taxon>Brevibacteriaceae</taxon>
        <taxon>Brevibacterium</taxon>
    </lineage>
</organism>
<dbReference type="PROSITE" id="PS51217">
    <property type="entry name" value="UVRD_HELICASE_CTER"/>
    <property type="match status" value="1"/>
</dbReference>
<keyword evidence="8 15" id="KW-0067">ATP-binding</keyword>
<evidence type="ECO:0000313" key="19">
    <source>
        <dbReference type="EMBL" id="PKY71191.1"/>
    </source>
</evidence>
<feature type="region of interest" description="Disordered" evidence="16">
    <location>
        <begin position="673"/>
        <end position="698"/>
    </location>
</feature>
<proteinExistence type="inferred from homology"/>
<evidence type="ECO:0000256" key="5">
    <source>
        <dbReference type="ARBA" id="ARBA00022801"/>
    </source>
</evidence>
<keyword evidence="3 15" id="KW-0547">Nucleotide-binding</keyword>
<evidence type="ECO:0000256" key="3">
    <source>
        <dbReference type="ARBA" id="ARBA00022741"/>
    </source>
</evidence>
<keyword evidence="2" id="KW-0540">Nuclease</keyword>
<dbReference type="InterPro" id="IPR014016">
    <property type="entry name" value="UvrD-like_ATP-bd"/>
</dbReference>
<evidence type="ECO:0000256" key="9">
    <source>
        <dbReference type="ARBA" id="ARBA00023125"/>
    </source>
</evidence>
<dbReference type="InterPro" id="IPR011604">
    <property type="entry name" value="PDDEXK-like_dom_sf"/>
</dbReference>
<evidence type="ECO:0000256" key="12">
    <source>
        <dbReference type="ARBA" id="ARBA00034617"/>
    </source>
</evidence>
<comment type="catalytic activity">
    <reaction evidence="12">
        <text>Couples ATP hydrolysis with the unwinding of duplex DNA by translocating in the 3'-5' direction.</text>
        <dbReference type="EC" id="5.6.2.4"/>
    </reaction>
</comment>
<sequence>MMTNSGAKSRDAERAGADDAAVESLLAGQRTAVFGGPGTGKTEQLINTYSVLAGRGGHESVLALTPSREHADTLRDRLPSADTIRSAPAARSVHSYAFSLVSAHSTAVDGRPLDFISGADQEYLLASILEGFESGRVSGPEWPPGFSRELRDTSGFRRQMRDALNAVMGYGMKSDELKRLGKWRGLQEWQALARVLQDYEDLLAIPVFGGVDTAAVFAHAASVVAGDSAEAGNSWSFSSETVPTHILLDSAQDFPDTALDFLLALEAKGTTIGLWTSPDTTVQGFRGAGGRLFRHLAAGTQTFTIDGAAHVHRGAGGIRRVYDSLARIISRDLHRRHVPASPEDFAAGTSTVSTAAVGTHSEQARLAASLIRTWHDEGTQWDDIAVLSRSSGTASALAAELAAHGIPVQKQVQPLSSQPATAHILRLLALGENPEPGERERLCEDIAAGPYGELDAVGAGSLRRALLRTDSREDTSDTSLGALLLSAIDRRAETVDSADAADGAVGADGGPQAENTAAGHRIVRMLQRVLTAAEGTRKLDPESAVWEVWEAFDVADEWQRRAESDPEDERNTDLDAVIRLQTLAQKFTDRATAQAESFAQTVLSQAIAQDSLAHSGQSREVPVTTPAAVAHRDFEHVIIADVQDGTWPNTRVRGSVFLQQQLDEDLAAGAWRDADRTSAEDSARPVDSDTGDSYRKLQRDTVRDEGRMFLAALSRARSNAVVLAVNDGEILPSVFFEHVQKAAAQFGREGTHSAAEPRILGPKSDDATVGPASMRQLVGYARGQFENSADPKPWAQLLASLANAGIESASPETWSAWRERSTAEPSAAPDVPVTISPSTLETFLECPLKWLLSRHAGTMPSTNAQKIGTLVHSLAEEYPQGGYAELKEAFEEGFALLEFPSQWERDRQYAEGLDMVANLNDFLVSRRSEGYEFIGSEMTLAADSGEGWRIRGRIDRLERDSDGRLHIVDFKTAKTPKSLKDAQNDPQLGAYQAAMGLPKVRIEGEDGHSMPLSEYGAESGGGMLMYPRKAAGASGTSNRRMQDPMTEETREEFLAQKVRPTAAGIRSAEFPATPSAEACRFCPVKRSCPAVQTGEDES</sequence>
<dbReference type="Gene3D" id="1.10.10.160">
    <property type="match status" value="1"/>
</dbReference>
<keyword evidence="5 15" id="KW-0378">Hydrolase</keyword>
<dbReference type="EC" id="5.6.2.4" evidence="13"/>
<dbReference type="InterPro" id="IPR038726">
    <property type="entry name" value="PDDEXK_AddAB-type"/>
</dbReference>
<reference evidence="19 20" key="1">
    <citation type="submission" date="2017-12" db="EMBL/GenBank/DDBJ databases">
        <title>Phylogenetic diversity of female urinary microbiome.</title>
        <authorList>
            <person name="Thomas-White K."/>
            <person name="Wolfe A.J."/>
        </authorList>
    </citation>
    <scope>NUCLEOTIDE SEQUENCE [LARGE SCALE GENOMIC DNA]</scope>
    <source>
        <strain evidence="19 20">UMB0426</strain>
    </source>
</reference>
<accession>A0A2I1IJ96</accession>
<dbReference type="AlphaFoldDB" id="A0A2I1IJ96"/>
<evidence type="ECO:0000256" key="7">
    <source>
        <dbReference type="ARBA" id="ARBA00022839"/>
    </source>
</evidence>
<evidence type="ECO:0000256" key="10">
    <source>
        <dbReference type="ARBA" id="ARBA00023204"/>
    </source>
</evidence>
<evidence type="ECO:0000256" key="13">
    <source>
        <dbReference type="ARBA" id="ARBA00034808"/>
    </source>
</evidence>
<evidence type="ECO:0000256" key="2">
    <source>
        <dbReference type="ARBA" id="ARBA00022722"/>
    </source>
</evidence>
<dbReference type="GO" id="GO:0000725">
    <property type="term" value="P:recombinational repair"/>
    <property type="evidence" value="ECO:0007669"/>
    <property type="project" value="TreeGrafter"/>
</dbReference>
<feature type="region of interest" description="Disordered" evidence="16">
    <location>
        <begin position="748"/>
        <end position="770"/>
    </location>
</feature>
<dbReference type="InterPro" id="IPR027417">
    <property type="entry name" value="P-loop_NTPase"/>
</dbReference>
<evidence type="ECO:0000256" key="6">
    <source>
        <dbReference type="ARBA" id="ARBA00022806"/>
    </source>
</evidence>
<dbReference type="EMBL" id="PKGO01000001">
    <property type="protein sequence ID" value="PKY71191.1"/>
    <property type="molecule type" value="Genomic_DNA"/>
</dbReference>
<dbReference type="InterPro" id="IPR014017">
    <property type="entry name" value="DNA_helicase_UvrD-like_C"/>
</dbReference>
<evidence type="ECO:0000259" key="17">
    <source>
        <dbReference type="PROSITE" id="PS51198"/>
    </source>
</evidence>
<dbReference type="STRING" id="1176165.GCA_001584405_01843"/>
<protein>
    <recommendedName>
        <fullName evidence="13">DNA 3'-5' helicase</fullName>
        <ecNumber evidence="13">5.6.2.4</ecNumber>
    </recommendedName>
</protein>
<evidence type="ECO:0000256" key="11">
    <source>
        <dbReference type="ARBA" id="ARBA00023235"/>
    </source>
</evidence>
<dbReference type="Pfam" id="PF00580">
    <property type="entry name" value="UvrD-helicase"/>
    <property type="match status" value="1"/>
</dbReference>
<evidence type="ECO:0000256" key="8">
    <source>
        <dbReference type="ARBA" id="ARBA00022840"/>
    </source>
</evidence>
<dbReference type="Gene3D" id="3.40.50.300">
    <property type="entry name" value="P-loop containing nucleotide triphosphate hydrolases"/>
    <property type="match status" value="3"/>
</dbReference>
<dbReference type="GO" id="GO:0005524">
    <property type="term" value="F:ATP binding"/>
    <property type="evidence" value="ECO:0007669"/>
    <property type="project" value="UniProtKB-UniRule"/>
</dbReference>
<keyword evidence="10" id="KW-0234">DNA repair</keyword>
<evidence type="ECO:0000256" key="14">
    <source>
        <dbReference type="ARBA" id="ARBA00048988"/>
    </source>
</evidence>
<gene>
    <name evidence="19" type="ORF">CYJ40_00470</name>
</gene>
<dbReference type="InterPro" id="IPR013986">
    <property type="entry name" value="DExx_box_DNA_helicase_dom_sf"/>
</dbReference>
<evidence type="ECO:0000256" key="15">
    <source>
        <dbReference type="PROSITE-ProRule" id="PRU00560"/>
    </source>
</evidence>
<dbReference type="PROSITE" id="PS51198">
    <property type="entry name" value="UVRD_HELICASE_ATP_BIND"/>
    <property type="match status" value="1"/>
</dbReference>
<dbReference type="PANTHER" id="PTHR11070">
    <property type="entry name" value="UVRD / RECB / PCRA DNA HELICASE FAMILY MEMBER"/>
    <property type="match status" value="1"/>
</dbReference>
<dbReference type="Pfam" id="PF12705">
    <property type="entry name" value="PDDEXK_1"/>
    <property type="match status" value="1"/>
</dbReference>
<keyword evidence="6 15" id="KW-0347">Helicase</keyword>
<keyword evidence="11" id="KW-0413">Isomerase</keyword>
<feature type="binding site" evidence="15">
    <location>
        <begin position="35"/>
        <end position="42"/>
    </location>
    <ligand>
        <name>ATP</name>
        <dbReference type="ChEBI" id="CHEBI:30616"/>
    </ligand>
</feature>
<dbReference type="GO" id="GO:0043138">
    <property type="term" value="F:3'-5' DNA helicase activity"/>
    <property type="evidence" value="ECO:0007669"/>
    <property type="project" value="UniProtKB-EC"/>
</dbReference>
<feature type="domain" description="UvrD-like helicase C-terminal" evidence="18">
    <location>
        <begin position="319"/>
        <end position="610"/>
    </location>
</feature>
<evidence type="ECO:0000256" key="1">
    <source>
        <dbReference type="ARBA" id="ARBA00009922"/>
    </source>
</evidence>
<dbReference type="GO" id="GO:0033202">
    <property type="term" value="C:DNA helicase complex"/>
    <property type="evidence" value="ECO:0007669"/>
    <property type="project" value="TreeGrafter"/>
</dbReference>
<comment type="caution">
    <text evidence="19">The sequence shown here is derived from an EMBL/GenBank/DDBJ whole genome shotgun (WGS) entry which is preliminary data.</text>
</comment>
<dbReference type="PANTHER" id="PTHR11070:SF59">
    <property type="entry name" value="DNA 3'-5' HELICASE"/>
    <property type="match status" value="1"/>
</dbReference>
<name>A0A2I1IJ96_9MICO</name>
<dbReference type="SUPFAM" id="SSF52540">
    <property type="entry name" value="P-loop containing nucleoside triphosphate hydrolases"/>
    <property type="match status" value="1"/>
</dbReference>
<evidence type="ECO:0000256" key="4">
    <source>
        <dbReference type="ARBA" id="ARBA00022763"/>
    </source>
</evidence>
<dbReference type="GO" id="GO:0003677">
    <property type="term" value="F:DNA binding"/>
    <property type="evidence" value="ECO:0007669"/>
    <property type="project" value="UniProtKB-KW"/>
</dbReference>
<evidence type="ECO:0000313" key="20">
    <source>
        <dbReference type="Proteomes" id="UP000242755"/>
    </source>
</evidence>
<dbReference type="Proteomes" id="UP000242755">
    <property type="component" value="Unassembled WGS sequence"/>
</dbReference>
<dbReference type="Gene3D" id="3.90.320.10">
    <property type="match status" value="1"/>
</dbReference>
<keyword evidence="7" id="KW-0269">Exonuclease</keyword>
<dbReference type="InterPro" id="IPR000212">
    <property type="entry name" value="DNA_helicase_UvrD/REP"/>
</dbReference>
<evidence type="ECO:0000256" key="16">
    <source>
        <dbReference type="SAM" id="MobiDB-lite"/>
    </source>
</evidence>
<keyword evidence="9" id="KW-0238">DNA-binding</keyword>
<feature type="domain" description="UvrD-like helicase ATP-binding" evidence="17">
    <location>
        <begin position="14"/>
        <end position="338"/>
    </location>
</feature>
<dbReference type="GO" id="GO:0005829">
    <property type="term" value="C:cytosol"/>
    <property type="evidence" value="ECO:0007669"/>
    <property type="project" value="TreeGrafter"/>
</dbReference>
<dbReference type="GO" id="GO:0004527">
    <property type="term" value="F:exonuclease activity"/>
    <property type="evidence" value="ECO:0007669"/>
    <property type="project" value="UniProtKB-KW"/>
</dbReference>
<comment type="catalytic activity">
    <reaction evidence="14">
        <text>ATP + H2O = ADP + phosphate + H(+)</text>
        <dbReference type="Rhea" id="RHEA:13065"/>
        <dbReference type="ChEBI" id="CHEBI:15377"/>
        <dbReference type="ChEBI" id="CHEBI:15378"/>
        <dbReference type="ChEBI" id="CHEBI:30616"/>
        <dbReference type="ChEBI" id="CHEBI:43474"/>
        <dbReference type="ChEBI" id="CHEBI:456216"/>
        <dbReference type="EC" id="5.6.2.4"/>
    </reaction>
</comment>
<comment type="similarity">
    <text evidence="1">Belongs to the helicase family. UvrD subfamily.</text>
</comment>
<evidence type="ECO:0000259" key="18">
    <source>
        <dbReference type="PROSITE" id="PS51217"/>
    </source>
</evidence>